<evidence type="ECO:0000256" key="11">
    <source>
        <dbReference type="PIRNR" id="PIRNR016933"/>
    </source>
</evidence>
<feature type="transmembrane region" description="Helical" evidence="12">
    <location>
        <begin position="66"/>
        <end position="88"/>
    </location>
</feature>
<organism evidence="13 14">
    <name type="scientific">Salisediminibacterium beveridgei</name>
    <dbReference type="NCBI Taxonomy" id="632773"/>
    <lineage>
        <taxon>Bacteria</taxon>
        <taxon>Bacillati</taxon>
        <taxon>Bacillota</taxon>
        <taxon>Bacilli</taxon>
        <taxon>Bacillales</taxon>
        <taxon>Bacillaceae</taxon>
        <taxon>Salisediminibacterium</taxon>
    </lineage>
</organism>
<dbReference type="AlphaFoldDB" id="A0A1D7QUV2"/>
<evidence type="ECO:0000256" key="8">
    <source>
        <dbReference type="ARBA" id="ARBA00022989"/>
    </source>
</evidence>
<proteinExistence type="inferred from homology"/>
<dbReference type="GO" id="GO:0005886">
    <property type="term" value="C:plasma membrane"/>
    <property type="evidence" value="ECO:0007669"/>
    <property type="project" value="UniProtKB-SubCell"/>
</dbReference>
<evidence type="ECO:0000313" key="14">
    <source>
        <dbReference type="Proteomes" id="UP000094463"/>
    </source>
</evidence>
<feature type="transmembrane region" description="Helical" evidence="12">
    <location>
        <begin position="161"/>
        <end position="180"/>
    </location>
</feature>
<dbReference type="Proteomes" id="UP000094463">
    <property type="component" value="Chromosome"/>
</dbReference>
<dbReference type="Pfam" id="PF13367">
    <property type="entry name" value="PrsW-protease"/>
    <property type="match status" value="1"/>
</dbReference>
<keyword evidence="6 12" id="KW-0812">Transmembrane</keyword>
<dbReference type="InterPro" id="IPR023596">
    <property type="entry name" value="Peptidase_PrsW_arch/bac"/>
</dbReference>
<gene>
    <name evidence="13" type="primary">prsW</name>
    <name evidence="13" type="ORF">BBEV_1422</name>
</gene>
<evidence type="ECO:0000313" key="13">
    <source>
        <dbReference type="EMBL" id="AOM82785.1"/>
    </source>
</evidence>
<dbReference type="EC" id="3.4.-.-" evidence="11"/>
<dbReference type="InterPro" id="IPR026898">
    <property type="entry name" value="PrsW"/>
</dbReference>
<evidence type="ECO:0000256" key="7">
    <source>
        <dbReference type="ARBA" id="ARBA00022801"/>
    </source>
</evidence>
<reference evidence="13 14" key="1">
    <citation type="submission" date="2015-08" db="EMBL/GenBank/DDBJ databases">
        <title>The complete genome sequence of Bacillus beveridgei MLTeJB.</title>
        <authorList>
            <person name="Hanson T.E."/>
            <person name="Mesa C."/>
            <person name="Basesman S.M."/>
            <person name="Oremland R.S."/>
        </authorList>
    </citation>
    <scope>NUCLEOTIDE SEQUENCE [LARGE SCALE GENOMIC DNA]</scope>
    <source>
        <strain evidence="13 14">MLTeJB</strain>
    </source>
</reference>
<accession>A0A1D7QUV2</accession>
<dbReference type="PIRSF" id="PIRSF016933">
    <property type="entry name" value="PrsW"/>
    <property type="match status" value="1"/>
</dbReference>
<comment type="function">
    <text evidence="11">Involved in the degradation of specific anti-sigma factors.</text>
</comment>
<keyword evidence="8 12" id="KW-1133">Transmembrane helix</keyword>
<comment type="subcellular location">
    <subcellularLocation>
        <location evidence="1">Cell membrane</location>
        <topology evidence="1">Multi-pass membrane protein</topology>
    </subcellularLocation>
</comment>
<dbReference type="STRING" id="632773.BBEV_1422"/>
<protein>
    <recommendedName>
        <fullName evidence="3 11">Protease PrsW</fullName>
        <ecNumber evidence="11">3.4.-.-</ecNumber>
    </recommendedName>
    <alternativeName>
        <fullName evidence="10 11">Protease responsible for activating sigma-W</fullName>
    </alternativeName>
</protein>
<dbReference type="RefSeq" id="WP_069364834.1">
    <property type="nucleotide sequence ID" value="NZ_CP012502.1"/>
</dbReference>
<feature type="transmembrane region" description="Helical" evidence="12">
    <location>
        <begin position="186"/>
        <end position="204"/>
    </location>
</feature>
<evidence type="ECO:0000256" key="1">
    <source>
        <dbReference type="ARBA" id="ARBA00004651"/>
    </source>
</evidence>
<dbReference type="NCBIfam" id="NF033739">
    <property type="entry name" value="intramemb_PrsW"/>
    <property type="match status" value="1"/>
</dbReference>
<dbReference type="PANTHER" id="PTHR36844">
    <property type="entry name" value="PROTEASE PRSW"/>
    <property type="match status" value="1"/>
</dbReference>
<feature type="transmembrane region" description="Helical" evidence="12">
    <location>
        <begin position="100"/>
        <end position="121"/>
    </location>
</feature>
<evidence type="ECO:0000256" key="12">
    <source>
        <dbReference type="SAM" id="Phobius"/>
    </source>
</evidence>
<keyword evidence="5 11" id="KW-0645">Protease</keyword>
<dbReference type="EMBL" id="CP012502">
    <property type="protein sequence ID" value="AOM82785.1"/>
    <property type="molecule type" value="Genomic_DNA"/>
</dbReference>
<evidence type="ECO:0000256" key="5">
    <source>
        <dbReference type="ARBA" id="ARBA00022670"/>
    </source>
</evidence>
<dbReference type="OrthoDB" id="5504276at2"/>
<keyword evidence="7 11" id="KW-0378">Hydrolase</keyword>
<evidence type="ECO:0000256" key="10">
    <source>
        <dbReference type="ARBA" id="ARBA00030345"/>
    </source>
</evidence>
<feature type="transmembrane region" description="Helical" evidence="12">
    <location>
        <begin position="6"/>
        <end position="21"/>
    </location>
</feature>
<evidence type="ECO:0000256" key="3">
    <source>
        <dbReference type="ARBA" id="ARBA00018997"/>
    </source>
</evidence>
<sequence length="234" mass="26659">MIIIVTASFAPAVALLMFFYLKDELEPEPVYLVIRSFFFGMLLVFPVSFLQFAIGSETDMTNTFLVSFFHVALTEEFFKWFVVVLFIFNHSAFKTRYDGIVYASAVSLGFAAVENLLYVSINGLETAIYRALFPVTVHALVGVLMGYYVGAAKFNFRFKAIYLLLALLIPAFFHGMYHLSLVRYSAVNYGLMPFMIVLWFTALYKIKQANQLSLSEYLKRGSHSLYSGVKRNGY</sequence>
<name>A0A1D7QUV2_9BACI</name>
<keyword evidence="4 11" id="KW-1003">Cell membrane</keyword>
<dbReference type="GO" id="GO:0008233">
    <property type="term" value="F:peptidase activity"/>
    <property type="evidence" value="ECO:0007669"/>
    <property type="project" value="UniProtKB-KW"/>
</dbReference>
<dbReference type="PANTHER" id="PTHR36844:SF1">
    <property type="entry name" value="PROTEASE PRSW"/>
    <property type="match status" value="1"/>
</dbReference>
<keyword evidence="9 11" id="KW-0472">Membrane</keyword>
<feature type="transmembrane region" description="Helical" evidence="12">
    <location>
        <begin position="33"/>
        <end position="54"/>
    </location>
</feature>
<evidence type="ECO:0000256" key="6">
    <source>
        <dbReference type="ARBA" id="ARBA00022692"/>
    </source>
</evidence>
<feature type="transmembrane region" description="Helical" evidence="12">
    <location>
        <begin position="127"/>
        <end position="149"/>
    </location>
</feature>
<comment type="similarity">
    <text evidence="2 11">Belongs to the protease PrsW family.</text>
</comment>
<dbReference type="KEGG" id="bbev:BBEV_1422"/>
<evidence type="ECO:0000256" key="9">
    <source>
        <dbReference type="ARBA" id="ARBA00023136"/>
    </source>
</evidence>
<dbReference type="GO" id="GO:0006508">
    <property type="term" value="P:proteolysis"/>
    <property type="evidence" value="ECO:0007669"/>
    <property type="project" value="UniProtKB-KW"/>
</dbReference>
<evidence type="ECO:0000256" key="2">
    <source>
        <dbReference type="ARBA" id="ARBA00009165"/>
    </source>
</evidence>
<evidence type="ECO:0000256" key="4">
    <source>
        <dbReference type="ARBA" id="ARBA00022475"/>
    </source>
</evidence>
<keyword evidence="14" id="KW-1185">Reference proteome</keyword>